<evidence type="ECO:0000256" key="3">
    <source>
        <dbReference type="ARBA" id="ARBA00022517"/>
    </source>
</evidence>
<dbReference type="GO" id="GO:0006364">
    <property type="term" value="P:rRNA processing"/>
    <property type="evidence" value="ECO:0007669"/>
    <property type="project" value="TreeGrafter"/>
</dbReference>
<evidence type="ECO:0000256" key="1">
    <source>
        <dbReference type="ARBA" id="ARBA00004604"/>
    </source>
</evidence>
<dbReference type="InterPro" id="IPR008610">
    <property type="entry name" value="Ebp2"/>
</dbReference>
<dbReference type="GO" id="GO:0030687">
    <property type="term" value="C:preribosome, large subunit precursor"/>
    <property type="evidence" value="ECO:0007669"/>
    <property type="project" value="TreeGrafter"/>
</dbReference>
<dbReference type="Pfam" id="PF05890">
    <property type="entry name" value="Ebp2"/>
    <property type="match status" value="1"/>
</dbReference>
<dbReference type="GO" id="GO:0034399">
    <property type="term" value="C:nuclear periphery"/>
    <property type="evidence" value="ECO:0007669"/>
    <property type="project" value="TreeGrafter"/>
</dbReference>
<reference evidence="7 8" key="1">
    <citation type="journal article" date="2004" name="Nature">
        <title>Genome sequence of the ultrasmall unicellular red alga Cyanidioschyzon merolae 10D.</title>
        <authorList>
            <person name="Matsuzaki M."/>
            <person name="Misumi O."/>
            <person name="Shin-i T."/>
            <person name="Maruyama S."/>
            <person name="Takahara M."/>
            <person name="Miyagishima S."/>
            <person name="Mori T."/>
            <person name="Nishida K."/>
            <person name="Yagisawa F."/>
            <person name="Nishida K."/>
            <person name="Yoshida Y."/>
            <person name="Nishimura Y."/>
            <person name="Nakao S."/>
            <person name="Kobayashi T."/>
            <person name="Momoyama Y."/>
            <person name="Higashiyama T."/>
            <person name="Minoda A."/>
            <person name="Sano M."/>
            <person name="Nomoto H."/>
            <person name="Oishi K."/>
            <person name="Hayashi H."/>
            <person name="Ohta F."/>
            <person name="Nishizaka S."/>
            <person name="Haga S."/>
            <person name="Miura S."/>
            <person name="Morishita T."/>
            <person name="Kabeya Y."/>
            <person name="Terasawa K."/>
            <person name="Suzuki Y."/>
            <person name="Ishii Y."/>
            <person name="Asakawa S."/>
            <person name="Takano H."/>
            <person name="Ohta N."/>
            <person name="Kuroiwa H."/>
            <person name="Tanaka K."/>
            <person name="Shimizu N."/>
            <person name="Sugano S."/>
            <person name="Sato N."/>
            <person name="Nozaki H."/>
            <person name="Ogasawara N."/>
            <person name="Kohara Y."/>
            <person name="Kuroiwa T."/>
        </authorList>
    </citation>
    <scope>NUCLEOTIDE SEQUENCE [LARGE SCALE GENOMIC DNA]</scope>
    <source>
        <strain evidence="7 8">10D</strain>
    </source>
</reference>
<dbReference type="OrthoDB" id="5299at2759"/>
<dbReference type="GO" id="GO:0042273">
    <property type="term" value="P:ribosomal large subunit biogenesis"/>
    <property type="evidence" value="ECO:0007669"/>
    <property type="project" value="TreeGrafter"/>
</dbReference>
<keyword evidence="8" id="KW-1185">Reference proteome</keyword>
<dbReference type="PANTHER" id="PTHR13028">
    <property type="entry name" value="RRNA PROCESSING PROTEIN EBNA1-BINDING PROTEIN-RELATED"/>
    <property type="match status" value="1"/>
</dbReference>
<dbReference type="OMA" id="DMPWIET"/>
<dbReference type="AlphaFoldDB" id="M1UNX0"/>
<evidence type="ECO:0000256" key="2">
    <source>
        <dbReference type="ARBA" id="ARBA00007336"/>
    </source>
</evidence>
<name>M1UNX0_CYAM1</name>
<dbReference type="GO" id="GO:0005730">
    <property type="term" value="C:nucleolus"/>
    <property type="evidence" value="ECO:0007669"/>
    <property type="project" value="UniProtKB-SubCell"/>
</dbReference>
<dbReference type="PANTHER" id="PTHR13028:SF0">
    <property type="entry name" value="RRNA-PROCESSING PROTEIN EBP2-RELATED"/>
    <property type="match status" value="1"/>
</dbReference>
<reference evidence="7 8" key="2">
    <citation type="journal article" date="2007" name="BMC Biol.">
        <title>A 100%-complete sequence reveals unusually simple genomic features in the hot-spring red alga Cyanidioschyzon merolae.</title>
        <authorList>
            <person name="Nozaki H."/>
            <person name="Takano H."/>
            <person name="Misumi O."/>
            <person name="Terasawa K."/>
            <person name="Matsuzaki M."/>
            <person name="Maruyama S."/>
            <person name="Nishida K."/>
            <person name="Yagisawa F."/>
            <person name="Yoshida Y."/>
            <person name="Fujiwara T."/>
            <person name="Takio S."/>
            <person name="Tamura K."/>
            <person name="Chung S.J."/>
            <person name="Nakamura S."/>
            <person name="Kuroiwa H."/>
            <person name="Tanaka K."/>
            <person name="Sato N."/>
            <person name="Kuroiwa T."/>
        </authorList>
    </citation>
    <scope>NUCLEOTIDE SEQUENCE [LARGE SCALE GENOMIC DNA]</scope>
    <source>
        <strain evidence="7 8">10D</strain>
    </source>
</reference>
<comment type="similarity">
    <text evidence="2">Belongs to the EBP2 family.</text>
</comment>
<evidence type="ECO:0000256" key="6">
    <source>
        <dbReference type="SAM" id="MobiDB-lite"/>
    </source>
</evidence>
<dbReference type="GeneID" id="16992584"/>
<dbReference type="EMBL" id="AP006486">
    <property type="protein sequence ID" value="BAM79121.1"/>
    <property type="molecule type" value="Genomic_DNA"/>
</dbReference>
<dbReference type="Gramene" id="CMD030CT">
    <property type="protein sequence ID" value="CMD030CT"/>
    <property type="gene ID" value="CMD030C"/>
</dbReference>
<proteinExistence type="inferred from homology"/>
<keyword evidence="5" id="KW-0539">Nucleus</keyword>
<protein>
    <submittedName>
        <fullName evidence="7">Uncharacterized protein</fullName>
    </submittedName>
</protein>
<comment type="subcellular location">
    <subcellularLocation>
        <location evidence="1">Nucleus</location>
        <location evidence="1">Nucleolus</location>
    </subcellularLocation>
</comment>
<dbReference type="KEGG" id="cme:CYME_CMD030C"/>
<sequence length="257" mass="29269">MLAATSTAVDETGDQHSAVSTSDSDEWVVEAAALGVLQGKKVSEFINDTDALRAVTRELAPSTKDSVDMERSQFAERFQVTVPSVLELPGGTDINQDQELETRFRAIAALGAWIGTEWCAAHGIRTERPADYFAEMLKSDDHMARVRKALLEERQRLHEIQRIRAEALTRLEAKRRQREARVRLQESKRAGFAEVEQWKREQGLSSGQAVGSERYRQRVVQRNHSKAAGRPRGKRREIKKRPGKKRREQLRARRQQS</sequence>
<organism evidence="7 8">
    <name type="scientific">Cyanidioschyzon merolae (strain NIES-3377 / 10D)</name>
    <name type="common">Unicellular red alga</name>
    <dbReference type="NCBI Taxonomy" id="280699"/>
    <lineage>
        <taxon>Eukaryota</taxon>
        <taxon>Rhodophyta</taxon>
        <taxon>Bangiophyceae</taxon>
        <taxon>Cyanidiales</taxon>
        <taxon>Cyanidiaceae</taxon>
        <taxon>Cyanidioschyzon</taxon>
    </lineage>
</organism>
<dbReference type="RefSeq" id="XP_005535407.1">
    <property type="nucleotide sequence ID" value="XM_005535350.1"/>
</dbReference>
<feature type="region of interest" description="Disordered" evidence="6">
    <location>
        <begin position="1"/>
        <end position="22"/>
    </location>
</feature>
<keyword evidence="3" id="KW-0690">Ribosome biogenesis</keyword>
<evidence type="ECO:0000313" key="8">
    <source>
        <dbReference type="Proteomes" id="UP000007014"/>
    </source>
</evidence>
<feature type="compositionally biased region" description="Basic residues" evidence="6">
    <location>
        <begin position="217"/>
        <end position="257"/>
    </location>
</feature>
<evidence type="ECO:0000256" key="4">
    <source>
        <dbReference type="ARBA" id="ARBA00023054"/>
    </source>
</evidence>
<feature type="region of interest" description="Disordered" evidence="6">
    <location>
        <begin position="201"/>
        <end position="257"/>
    </location>
</feature>
<evidence type="ECO:0000256" key="5">
    <source>
        <dbReference type="ARBA" id="ARBA00023242"/>
    </source>
</evidence>
<evidence type="ECO:0000313" key="7">
    <source>
        <dbReference type="EMBL" id="BAM79121.1"/>
    </source>
</evidence>
<dbReference type="STRING" id="280699.M1UNX0"/>
<accession>M1UNX0</accession>
<dbReference type="Proteomes" id="UP000007014">
    <property type="component" value="Chromosome 4"/>
</dbReference>
<gene>
    <name evidence="7" type="ORF">CYME_CMD030C</name>
</gene>
<keyword evidence="4" id="KW-0175">Coiled coil</keyword>
<dbReference type="HOGENOM" id="CLU_1083194_0_0_1"/>